<dbReference type="RefSeq" id="WP_161082275.1">
    <property type="nucleotide sequence ID" value="NZ_WWCX01000002.1"/>
</dbReference>
<protein>
    <submittedName>
        <fullName evidence="1">DUF488 family protein</fullName>
    </submittedName>
</protein>
<organism evidence="1 2">
    <name type="scientific">Duganella vulcania</name>
    <dbReference type="NCBI Taxonomy" id="2692166"/>
    <lineage>
        <taxon>Bacteria</taxon>
        <taxon>Pseudomonadati</taxon>
        <taxon>Pseudomonadota</taxon>
        <taxon>Betaproteobacteria</taxon>
        <taxon>Burkholderiales</taxon>
        <taxon>Oxalobacteraceae</taxon>
        <taxon>Telluria group</taxon>
        <taxon>Duganella</taxon>
    </lineage>
</organism>
<dbReference type="InterPro" id="IPR007438">
    <property type="entry name" value="DUF488"/>
</dbReference>
<accession>A0A845GGE7</accession>
<dbReference type="AlphaFoldDB" id="A0A845GGE7"/>
<evidence type="ECO:0000313" key="1">
    <source>
        <dbReference type="EMBL" id="MYM93031.1"/>
    </source>
</evidence>
<dbReference type="InterPro" id="IPR014519">
    <property type="entry name" value="UCP024492"/>
</dbReference>
<dbReference type="EMBL" id="WWCX01000002">
    <property type="protein sequence ID" value="MYM93031.1"/>
    <property type="molecule type" value="Genomic_DNA"/>
</dbReference>
<sequence length="180" mass="20119">MPPELVCTIGHSNRSIEDFITLLRQNGIGCVLDIRTVPKSRHNPQFGQDQLAASLDEAGIEYRYLPGLGGLRRPHKDSPNSGWRNLSFRGYADYMQTAEFADNVDAVVELGRNKACALMCAEAVPWRCHRSLVADALLVRGVRVDEIIDARQRRPHKLTPFACVDGLRITYPPEQGQPPQ</sequence>
<gene>
    <name evidence="1" type="ORF">GTP90_04040</name>
</gene>
<name>A0A845GGE7_9BURK</name>
<dbReference type="PIRSF" id="PIRSF024492">
    <property type="entry name" value="UCP024492"/>
    <property type="match status" value="1"/>
</dbReference>
<reference evidence="1" key="1">
    <citation type="submission" date="2019-12" db="EMBL/GenBank/DDBJ databases">
        <title>Novel species isolated from a subtropical stream in China.</title>
        <authorList>
            <person name="Lu H."/>
        </authorList>
    </citation>
    <scope>NUCLEOTIDE SEQUENCE [LARGE SCALE GENOMIC DNA]</scope>
    <source>
        <strain evidence="1">FT81W</strain>
    </source>
</reference>
<dbReference type="Proteomes" id="UP000447355">
    <property type="component" value="Unassembled WGS sequence"/>
</dbReference>
<proteinExistence type="predicted"/>
<dbReference type="Pfam" id="PF04343">
    <property type="entry name" value="DUF488"/>
    <property type="match status" value="1"/>
</dbReference>
<dbReference type="PANTHER" id="PTHR39337">
    <property type="entry name" value="BLR5642 PROTEIN"/>
    <property type="match status" value="1"/>
</dbReference>
<comment type="caution">
    <text evidence="1">The sequence shown here is derived from an EMBL/GenBank/DDBJ whole genome shotgun (WGS) entry which is preliminary data.</text>
</comment>
<evidence type="ECO:0000313" key="2">
    <source>
        <dbReference type="Proteomes" id="UP000447355"/>
    </source>
</evidence>
<dbReference type="PANTHER" id="PTHR39337:SF1">
    <property type="entry name" value="BLR5642 PROTEIN"/>
    <property type="match status" value="1"/>
</dbReference>